<dbReference type="InterPro" id="IPR051429">
    <property type="entry name" value="Encapsulin_nc"/>
</dbReference>
<evidence type="ECO:0000256" key="4">
    <source>
        <dbReference type="ARBA" id="ARBA00050023"/>
    </source>
</evidence>
<dbReference type="PIRSF" id="PIRSF019254">
    <property type="entry name" value="CFP29"/>
    <property type="match status" value="1"/>
</dbReference>
<dbReference type="EMBL" id="JBHSHL010000025">
    <property type="protein sequence ID" value="MFC4804882.1"/>
    <property type="molecule type" value="Genomic_DNA"/>
</dbReference>
<keyword evidence="3" id="KW-1284">Encapsulin nanocompartment</keyword>
<protein>
    <recommendedName>
        <fullName evidence="4">Type 1 encapsulin shell protein</fullName>
    </recommendedName>
</protein>
<name>A0ABV9QKE0_9FIRM</name>
<proteinExistence type="inferred from homology"/>
<dbReference type="Pfam" id="PF04454">
    <property type="entry name" value="Linocin_M18"/>
    <property type="match status" value="1"/>
</dbReference>
<dbReference type="Gene3D" id="3.30.2320.10">
    <property type="entry name" value="hypothetical protein PF0899 domain"/>
    <property type="match status" value="1"/>
</dbReference>
<comment type="similarity">
    <text evidence="2">Belongs to the encapsulin family. Family 1 subfamily.</text>
</comment>
<organism evidence="5 6">
    <name type="scientific">Filifactor villosus</name>
    <dbReference type="NCBI Taxonomy" id="29374"/>
    <lineage>
        <taxon>Bacteria</taxon>
        <taxon>Bacillati</taxon>
        <taxon>Bacillota</taxon>
        <taxon>Clostridia</taxon>
        <taxon>Peptostreptococcales</taxon>
        <taxon>Filifactoraceae</taxon>
        <taxon>Filifactor</taxon>
    </lineage>
</organism>
<accession>A0ABV9QKE0</accession>
<dbReference type="PANTHER" id="PTHR37165">
    <property type="entry name" value="PEPTIDASE U56 FAMILY"/>
    <property type="match status" value="1"/>
</dbReference>
<keyword evidence="6" id="KW-1185">Reference proteome</keyword>
<dbReference type="Proteomes" id="UP001595916">
    <property type="component" value="Unassembled WGS sequence"/>
</dbReference>
<dbReference type="Gene3D" id="3.30.2400.30">
    <property type="match status" value="1"/>
</dbReference>
<comment type="caution">
    <text evidence="5">The sequence shown here is derived from an EMBL/GenBank/DDBJ whole genome shotgun (WGS) entry which is preliminary data.</text>
</comment>
<dbReference type="PANTHER" id="PTHR37165:SF1">
    <property type="entry name" value="TYPE 1 ENCAPSULIN SHELL PROTEIN"/>
    <property type="match status" value="1"/>
</dbReference>
<evidence type="ECO:0000313" key="6">
    <source>
        <dbReference type="Proteomes" id="UP001595916"/>
    </source>
</evidence>
<reference evidence="6" key="1">
    <citation type="journal article" date="2019" name="Int. J. Syst. Evol. Microbiol.">
        <title>The Global Catalogue of Microorganisms (GCM) 10K type strain sequencing project: providing services to taxonomists for standard genome sequencing and annotation.</title>
        <authorList>
            <consortium name="The Broad Institute Genomics Platform"/>
            <consortium name="The Broad Institute Genome Sequencing Center for Infectious Disease"/>
            <person name="Wu L."/>
            <person name="Ma J."/>
        </authorList>
    </citation>
    <scope>NUCLEOTIDE SEQUENCE [LARGE SCALE GENOMIC DNA]</scope>
    <source>
        <strain evidence="6">CCUG 46385</strain>
    </source>
</reference>
<evidence type="ECO:0000256" key="3">
    <source>
        <dbReference type="ARBA" id="ARBA00033787"/>
    </source>
</evidence>
<evidence type="ECO:0000256" key="2">
    <source>
        <dbReference type="ARBA" id="ARBA00033743"/>
    </source>
</evidence>
<dbReference type="RefSeq" id="WP_379788410.1">
    <property type="nucleotide sequence ID" value="NZ_JBHSHL010000025.1"/>
</dbReference>
<evidence type="ECO:0000256" key="1">
    <source>
        <dbReference type="ARBA" id="ARBA00033738"/>
    </source>
</evidence>
<evidence type="ECO:0000313" key="5">
    <source>
        <dbReference type="EMBL" id="MFC4804882.1"/>
    </source>
</evidence>
<comment type="subcellular location">
    <subcellularLocation>
        <location evidence="1">Encapsulin nanocompartment</location>
    </subcellularLocation>
</comment>
<sequence length="265" mass="29952">MNILKRSMAPLSERIWKLIDETAVNVLATNLSARKSVHIKGPYGMDCVVVPEGRLELIQDKGLVRTGKHAVKPLVEARASFELNRWELDNIFRGARDINFDKLEEAVKAIALFEENAVYNGYKEAKIEGLQAAAAHSLDYGKKASDILAAITEAKYILKSFGYNGPYDLVVGRDAYKRLNSVFEGYPLYRTVRDIINGRIILSEAVKGAFLFPTRHKDLELTVGQDFAIGYENHDSQSIKLFITESFTFRLLNENAVVRFYVEKE</sequence>
<dbReference type="InterPro" id="IPR007544">
    <property type="entry name" value="ENCAP"/>
</dbReference>
<gene>
    <name evidence="5" type="ORF">ACFO4R_07285</name>
</gene>
<dbReference type="NCBIfam" id="NF041155">
    <property type="entry name" value="encap_f1"/>
    <property type="match status" value="1"/>
</dbReference>